<keyword evidence="5" id="KW-1185">Reference proteome</keyword>
<protein>
    <recommendedName>
        <fullName evidence="3">CARD domain-containing protein</fullName>
    </recommendedName>
</protein>
<accession>A0A2T7PGP5</accession>
<dbReference type="Pfam" id="PF00619">
    <property type="entry name" value="CARD"/>
    <property type="match status" value="1"/>
</dbReference>
<dbReference type="PROSITE" id="PS50209">
    <property type="entry name" value="CARD"/>
    <property type="match status" value="1"/>
</dbReference>
<dbReference type="OrthoDB" id="6089000at2759"/>
<evidence type="ECO:0000259" key="3">
    <source>
        <dbReference type="PROSITE" id="PS50209"/>
    </source>
</evidence>
<dbReference type="AlphaFoldDB" id="A0A2T7PGP5"/>
<name>A0A2T7PGP5_POMCA</name>
<evidence type="ECO:0000313" key="5">
    <source>
        <dbReference type="Proteomes" id="UP000245119"/>
    </source>
</evidence>
<comment type="caution">
    <text evidence="4">The sequence shown here is derived from an EMBL/GenBank/DDBJ whole genome shotgun (WGS) entry which is preliminary data.</text>
</comment>
<dbReference type="SUPFAM" id="SSF47986">
    <property type="entry name" value="DEATH domain"/>
    <property type="match status" value="1"/>
</dbReference>
<reference evidence="4 5" key="1">
    <citation type="submission" date="2018-04" db="EMBL/GenBank/DDBJ databases">
        <title>The genome of golden apple snail Pomacea canaliculata provides insight into stress tolerance and invasive adaptation.</title>
        <authorList>
            <person name="Liu C."/>
            <person name="Liu B."/>
            <person name="Ren Y."/>
            <person name="Zhang Y."/>
            <person name="Wang H."/>
            <person name="Li S."/>
            <person name="Jiang F."/>
            <person name="Yin L."/>
            <person name="Zhang G."/>
            <person name="Qian W."/>
            <person name="Fan W."/>
        </authorList>
    </citation>
    <scope>NUCLEOTIDE SEQUENCE [LARGE SCALE GENOMIC DNA]</scope>
    <source>
        <strain evidence="4">SZHN2017</strain>
        <tissue evidence="4">Muscle</tissue>
    </source>
</reference>
<organism evidence="4 5">
    <name type="scientific">Pomacea canaliculata</name>
    <name type="common">Golden apple snail</name>
    <dbReference type="NCBI Taxonomy" id="400727"/>
    <lineage>
        <taxon>Eukaryota</taxon>
        <taxon>Metazoa</taxon>
        <taxon>Spiralia</taxon>
        <taxon>Lophotrochozoa</taxon>
        <taxon>Mollusca</taxon>
        <taxon>Gastropoda</taxon>
        <taxon>Caenogastropoda</taxon>
        <taxon>Architaenioglossa</taxon>
        <taxon>Ampullarioidea</taxon>
        <taxon>Ampullariidae</taxon>
        <taxon>Pomacea</taxon>
    </lineage>
</organism>
<dbReference type="InterPro" id="IPR011029">
    <property type="entry name" value="DEATH-like_dom_sf"/>
</dbReference>
<evidence type="ECO:0000256" key="2">
    <source>
        <dbReference type="SAM" id="MobiDB-lite"/>
    </source>
</evidence>
<proteinExistence type="predicted"/>
<dbReference type="InterPro" id="IPR001315">
    <property type="entry name" value="CARD"/>
</dbReference>
<feature type="region of interest" description="Disordered" evidence="2">
    <location>
        <begin position="334"/>
        <end position="354"/>
    </location>
</feature>
<dbReference type="OMA" id="QTEMTAN"/>
<evidence type="ECO:0000256" key="1">
    <source>
        <dbReference type="SAM" id="Coils"/>
    </source>
</evidence>
<dbReference type="GO" id="GO:0042981">
    <property type="term" value="P:regulation of apoptotic process"/>
    <property type="evidence" value="ECO:0007669"/>
    <property type="project" value="InterPro"/>
</dbReference>
<dbReference type="Gene3D" id="1.10.533.10">
    <property type="entry name" value="Death Domain, Fas"/>
    <property type="match status" value="1"/>
</dbReference>
<sequence>MEESEKRVLSQFRTRLANEIVVTGSFLTAFCNNSVLDDEMSRLMKSDESYVAKAHKLLDLLPKRGSRAFSTFLEILGITNPWIAEKMKSALHEERTKEAKLKINSHMGESASIEGYCASSLRHVDMDIKATANRFVSSTLHQLTESEQRNIEKWLSEELQRERRRQQYLLPNNIHRHPQEFQSTKEVQTETTGMEMQELCEDLIVQLYGVDYVKMNSDLSFKALQRQISELLARVHKMDFLFLECMDKFDDRDRYTRTLPELIDSTIHHQKELRNALMESHRKIQRLTDEKDSLERHTHRLEEEYEHLVKKQGQSVVYPQQLYLKKRREVQMKYTAMSRPARSQQQSQPAHVAR</sequence>
<feature type="coiled-coil region" evidence="1">
    <location>
        <begin position="270"/>
        <end position="311"/>
    </location>
</feature>
<dbReference type="EMBL" id="PZQS01000004">
    <property type="protein sequence ID" value="PVD32592.1"/>
    <property type="molecule type" value="Genomic_DNA"/>
</dbReference>
<dbReference type="SMART" id="SM00114">
    <property type="entry name" value="CARD"/>
    <property type="match status" value="1"/>
</dbReference>
<feature type="domain" description="CARD" evidence="3">
    <location>
        <begin position="1"/>
        <end position="76"/>
    </location>
</feature>
<feature type="compositionally biased region" description="Low complexity" evidence="2">
    <location>
        <begin position="338"/>
        <end position="354"/>
    </location>
</feature>
<gene>
    <name evidence="4" type="ORF">C0Q70_08034</name>
</gene>
<dbReference type="Proteomes" id="UP000245119">
    <property type="component" value="Linkage Group LG4"/>
</dbReference>
<keyword evidence="1" id="KW-0175">Coiled coil</keyword>
<evidence type="ECO:0000313" key="4">
    <source>
        <dbReference type="EMBL" id="PVD32592.1"/>
    </source>
</evidence>